<accession>A0AAW1LSB7</accession>
<dbReference type="InterPro" id="IPR001810">
    <property type="entry name" value="F-box_dom"/>
</dbReference>
<dbReference type="CDD" id="cd22100">
    <property type="entry name" value="F-box_FBXO28"/>
    <property type="match status" value="1"/>
</dbReference>
<dbReference type="Proteomes" id="UP001458880">
    <property type="component" value="Unassembled WGS sequence"/>
</dbReference>
<dbReference type="PANTHER" id="PTHR13252:SF1">
    <property type="entry name" value="DAMPENED, ISOFORM A"/>
    <property type="match status" value="1"/>
</dbReference>
<dbReference type="InterPro" id="IPR039719">
    <property type="entry name" value="FBXO28"/>
</dbReference>
<dbReference type="EMBL" id="JASPKY010000092">
    <property type="protein sequence ID" value="KAK9738020.1"/>
    <property type="molecule type" value="Genomic_DNA"/>
</dbReference>
<evidence type="ECO:0000256" key="2">
    <source>
        <dbReference type="SAM" id="MobiDB-lite"/>
    </source>
</evidence>
<evidence type="ECO:0000256" key="1">
    <source>
        <dbReference type="SAM" id="Coils"/>
    </source>
</evidence>
<dbReference type="PANTHER" id="PTHR13252">
    <property type="entry name" value="F-BOX ONLY PROTEIN 28"/>
    <property type="match status" value="1"/>
</dbReference>
<feature type="compositionally biased region" description="Basic residues" evidence="2">
    <location>
        <begin position="581"/>
        <end position="596"/>
    </location>
</feature>
<dbReference type="PROSITE" id="PS50181">
    <property type="entry name" value="FBOX"/>
    <property type="match status" value="1"/>
</dbReference>
<dbReference type="SUPFAM" id="SSF81383">
    <property type="entry name" value="F-box domain"/>
    <property type="match status" value="1"/>
</dbReference>
<evidence type="ECO:0000313" key="5">
    <source>
        <dbReference type="Proteomes" id="UP001458880"/>
    </source>
</evidence>
<reference evidence="4 5" key="1">
    <citation type="journal article" date="2024" name="BMC Genomics">
        <title>De novo assembly and annotation of Popillia japonica's genome with initial clues to its potential as an invasive pest.</title>
        <authorList>
            <person name="Cucini C."/>
            <person name="Boschi S."/>
            <person name="Funari R."/>
            <person name="Cardaioli E."/>
            <person name="Iannotti N."/>
            <person name="Marturano G."/>
            <person name="Paoli F."/>
            <person name="Bruttini M."/>
            <person name="Carapelli A."/>
            <person name="Frati F."/>
            <person name="Nardi F."/>
        </authorList>
    </citation>
    <scope>NUCLEOTIDE SEQUENCE [LARGE SCALE GENOMIC DNA]</scope>
    <source>
        <strain evidence="4">DMR45628</strain>
    </source>
</reference>
<sequence>MSGERMDVVNIDSENSDEDKILENKVKSVTLVDRSRLAKKSTAPAPVPEIKYQLLTKRQAAIASKDKTKEIVKQISDKEYFETESRRKNEKLETRQENENLRSNPRKAVRISENTLKMVSTRLMSIVNETLTELYSQGSSTEPTATRVTRNSVSSHPVPSTSADSSHLPAEIIEKVLSYLTYKNVCQLRLVCRVMDRICGQLLNSTFQKLQTQMLNRFQNIKSKMPRRESARRNHHLACESDIIETLYMRLTLLQMSFGKHIERKHCCFFPGEILDEVYNILRYIKTNTKLARPYKVTDELFDLSTMAMEYFKEKIEPELPEIAYFGTDFLDLTGTFSSSSTSKYLALDSSPLGPEETKEIDQAASDVLDAKDLVEPLPQSNMVLRKRIKKIKQGMKRYNSQLSLLREDLRACKRKTAEQQKQISEQQKQLAEQQKQTLEYATRLDEYDKKNEEISRKFSTLLQELNKCKTELQYWRSKSPATPPFCTGCGNTIPPPMEELEALMNQGVNPEGLGLDPISEFIPIAGSSTESELNEANDCSPANIEEVKVETPLVVPCTTRNNKRKVEEPKETPTSASNVKKPRRVVKERSKRVKI</sequence>
<feature type="coiled-coil region" evidence="1">
    <location>
        <begin position="389"/>
        <end position="465"/>
    </location>
</feature>
<evidence type="ECO:0000259" key="3">
    <source>
        <dbReference type="PROSITE" id="PS50181"/>
    </source>
</evidence>
<dbReference type="Pfam" id="PF12937">
    <property type="entry name" value="F-box-like"/>
    <property type="match status" value="1"/>
</dbReference>
<feature type="region of interest" description="Disordered" evidence="2">
    <location>
        <begin position="137"/>
        <end position="165"/>
    </location>
</feature>
<feature type="domain" description="F-box" evidence="3">
    <location>
        <begin position="162"/>
        <end position="210"/>
    </location>
</feature>
<protein>
    <submittedName>
        <fullName evidence="4">F-box-like</fullName>
    </submittedName>
</protein>
<organism evidence="4 5">
    <name type="scientific">Popillia japonica</name>
    <name type="common">Japanese beetle</name>
    <dbReference type="NCBI Taxonomy" id="7064"/>
    <lineage>
        <taxon>Eukaryota</taxon>
        <taxon>Metazoa</taxon>
        <taxon>Ecdysozoa</taxon>
        <taxon>Arthropoda</taxon>
        <taxon>Hexapoda</taxon>
        <taxon>Insecta</taxon>
        <taxon>Pterygota</taxon>
        <taxon>Neoptera</taxon>
        <taxon>Endopterygota</taxon>
        <taxon>Coleoptera</taxon>
        <taxon>Polyphaga</taxon>
        <taxon>Scarabaeiformia</taxon>
        <taxon>Scarabaeidae</taxon>
        <taxon>Rutelinae</taxon>
        <taxon>Popillia</taxon>
    </lineage>
</organism>
<keyword evidence="5" id="KW-1185">Reference proteome</keyword>
<evidence type="ECO:0000313" key="4">
    <source>
        <dbReference type="EMBL" id="KAK9738020.1"/>
    </source>
</evidence>
<dbReference type="InterPro" id="IPR036047">
    <property type="entry name" value="F-box-like_dom_sf"/>
</dbReference>
<proteinExistence type="predicted"/>
<dbReference type="GO" id="GO:0003713">
    <property type="term" value="F:transcription coactivator activity"/>
    <property type="evidence" value="ECO:0007669"/>
    <property type="project" value="TreeGrafter"/>
</dbReference>
<feature type="region of interest" description="Disordered" evidence="2">
    <location>
        <begin position="559"/>
        <end position="596"/>
    </location>
</feature>
<name>A0AAW1LSB7_POPJA</name>
<dbReference type="GO" id="GO:0005634">
    <property type="term" value="C:nucleus"/>
    <property type="evidence" value="ECO:0007669"/>
    <property type="project" value="TreeGrafter"/>
</dbReference>
<comment type="caution">
    <text evidence="4">The sequence shown here is derived from an EMBL/GenBank/DDBJ whole genome shotgun (WGS) entry which is preliminary data.</text>
</comment>
<feature type="compositionally biased region" description="Basic and acidic residues" evidence="2">
    <location>
        <begin position="82"/>
        <end position="100"/>
    </location>
</feature>
<gene>
    <name evidence="4" type="ORF">QE152_g10242</name>
</gene>
<dbReference type="Gene3D" id="1.10.287.1490">
    <property type="match status" value="1"/>
</dbReference>
<keyword evidence="1" id="KW-0175">Coiled coil</keyword>
<dbReference type="Gene3D" id="1.20.1280.50">
    <property type="match status" value="1"/>
</dbReference>
<feature type="region of interest" description="Disordered" evidence="2">
    <location>
        <begin position="82"/>
        <end position="104"/>
    </location>
</feature>
<dbReference type="AlphaFoldDB" id="A0AAW1LSB7"/>